<protein>
    <submittedName>
        <fullName evidence="1">Uncharacterized protein</fullName>
    </submittedName>
</protein>
<sequence length="90" mass="10828">MFKTDKRKYLLNFLEEHPNLNSEEKKIISDTVNKMNEPNSLWYKEVKTITNALQKLSMYDKLSDDGKILLKQLNRSDWFYGLYDNIRFFG</sequence>
<evidence type="ECO:0000313" key="2">
    <source>
        <dbReference type="EMBL" id="CUW20786.1"/>
    </source>
</evidence>
<dbReference type="GeneID" id="34301854"/>
<organism evidence="1 3">
    <name type="scientific">Leuconostoc inhae</name>
    <dbReference type="NCBI Taxonomy" id="178001"/>
    <lineage>
        <taxon>Bacteria</taxon>
        <taxon>Bacillati</taxon>
        <taxon>Bacillota</taxon>
        <taxon>Bacilli</taxon>
        <taxon>Lactobacillales</taxon>
        <taxon>Lactobacillaceae</taxon>
        <taxon>Leuconostoc</taxon>
    </lineage>
</organism>
<reference evidence="3 4" key="1">
    <citation type="submission" date="2015-12" db="EMBL/GenBank/DDBJ databases">
        <authorList>
            <person name="Andreevskaya M."/>
        </authorList>
    </citation>
    <scope>NUCLEOTIDE SEQUENCE [LARGE SCALE GENOMIC DNA]</scope>
    <source>
        <strain evidence="2 4">KSL4-2</strain>
        <strain evidence="1 3">PL111</strain>
    </source>
</reference>
<dbReference type="EMBL" id="FBTU01000001">
    <property type="protein sequence ID" value="CUW03901.1"/>
    <property type="molecule type" value="Genomic_DNA"/>
</dbReference>
<dbReference type="RefSeq" id="WP_010388177.1">
    <property type="nucleotide sequence ID" value="NZ_FBSX01000005.1"/>
</dbReference>
<name>A0AAN2UEG1_9LACO</name>
<gene>
    <name evidence="2" type="ORF">KSL4_1910</name>
    <name evidence="1" type="ORF">PL111_1779</name>
</gene>
<dbReference type="AlphaFoldDB" id="A0AAN2UEG1"/>
<dbReference type="Proteomes" id="UP000199047">
    <property type="component" value="Unassembled WGS sequence"/>
</dbReference>
<evidence type="ECO:0000313" key="1">
    <source>
        <dbReference type="EMBL" id="CUW03901.1"/>
    </source>
</evidence>
<evidence type="ECO:0000313" key="4">
    <source>
        <dbReference type="Proteomes" id="UP000199047"/>
    </source>
</evidence>
<evidence type="ECO:0000313" key="3">
    <source>
        <dbReference type="Proteomes" id="UP000198868"/>
    </source>
</evidence>
<dbReference type="EMBL" id="FBTB01000023">
    <property type="protein sequence ID" value="CUW20786.1"/>
    <property type="molecule type" value="Genomic_DNA"/>
</dbReference>
<proteinExistence type="predicted"/>
<keyword evidence="4" id="KW-1185">Reference proteome</keyword>
<dbReference type="Proteomes" id="UP000198868">
    <property type="component" value="Unassembled WGS sequence"/>
</dbReference>
<accession>A0AAN2UEG1</accession>
<comment type="caution">
    <text evidence="1">The sequence shown here is derived from an EMBL/GenBank/DDBJ whole genome shotgun (WGS) entry which is preliminary data.</text>
</comment>